<dbReference type="Proteomes" id="UP000198460">
    <property type="component" value="Unassembled WGS sequence"/>
</dbReference>
<dbReference type="GO" id="GO:0008843">
    <property type="term" value="F:endochitinase activity"/>
    <property type="evidence" value="ECO:0007669"/>
    <property type="project" value="UniProtKB-EC"/>
</dbReference>
<protein>
    <submittedName>
        <fullName evidence="4">Chitinase</fullName>
        <ecNumber evidence="4">3.2.1.14</ecNumber>
    </submittedName>
</protein>
<dbReference type="SUPFAM" id="SSF51055">
    <property type="entry name" value="Carbohydrate binding domain"/>
    <property type="match status" value="2"/>
</dbReference>
<dbReference type="CDD" id="cd12215">
    <property type="entry name" value="ChiC_BD"/>
    <property type="match status" value="2"/>
</dbReference>
<keyword evidence="1 4" id="KW-0378">Hydrolase</keyword>
<evidence type="ECO:0000313" key="4">
    <source>
        <dbReference type="EMBL" id="SMG00519.1"/>
    </source>
</evidence>
<dbReference type="GO" id="GO:0030246">
    <property type="term" value="F:carbohydrate binding"/>
    <property type="evidence" value="ECO:0007669"/>
    <property type="project" value="InterPro"/>
</dbReference>
<dbReference type="GO" id="GO:0005975">
    <property type="term" value="P:carbohydrate metabolic process"/>
    <property type="evidence" value="ECO:0007669"/>
    <property type="project" value="InterPro"/>
</dbReference>
<organism evidence="4 5">
    <name type="scientific">Burkholderia singularis</name>
    <dbReference type="NCBI Taxonomy" id="1503053"/>
    <lineage>
        <taxon>Bacteria</taxon>
        <taxon>Pseudomonadati</taxon>
        <taxon>Pseudomonadota</taxon>
        <taxon>Betaproteobacteria</taxon>
        <taxon>Burkholderiales</taxon>
        <taxon>Burkholderiaceae</taxon>
        <taxon>Burkholderia</taxon>
        <taxon>pseudomallei group</taxon>
    </lineage>
</organism>
<dbReference type="PANTHER" id="PTHR42976">
    <property type="entry name" value="BIFUNCTIONAL CHITINASE/LYSOZYME-RELATED"/>
    <property type="match status" value="1"/>
</dbReference>
<evidence type="ECO:0000256" key="1">
    <source>
        <dbReference type="ARBA" id="ARBA00022801"/>
    </source>
</evidence>
<dbReference type="GO" id="GO:0005576">
    <property type="term" value="C:extracellular region"/>
    <property type="evidence" value="ECO:0007669"/>
    <property type="project" value="InterPro"/>
</dbReference>
<dbReference type="Gene3D" id="3.20.20.80">
    <property type="entry name" value="Glycosidases"/>
    <property type="match status" value="1"/>
</dbReference>
<dbReference type="InterPro" id="IPR003610">
    <property type="entry name" value="CBM5/12"/>
</dbReference>
<dbReference type="CDD" id="cd06543">
    <property type="entry name" value="GH18_PF-ChiA-like"/>
    <property type="match status" value="1"/>
</dbReference>
<dbReference type="SMART" id="SM00495">
    <property type="entry name" value="ChtBD3"/>
    <property type="match status" value="2"/>
</dbReference>
<dbReference type="SUPFAM" id="SSF51445">
    <property type="entry name" value="(Trans)glycosidases"/>
    <property type="match status" value="1"/>
</dbReference>
<dbReference type="EMBL" id="FXAN01000056">
    <property type="protein sequence ID" value="SMG00519.1"/>
    <property type="molecule type" value="Genomic_DNA"/>
</dbReference>
<dbReference type="InterPro" id="IPR052750">
    <property type="entry name" value="GH18_Chitinase"/>
</dbReference>
<feature type="signal peptide" evidence="2">
    <location>
        <begin position="1"/>
        <end position="21"/>
    </location>
</feature>
<sequence length="452" mass="46928">MKTSRLSRFVPRALAAGWVLAAAGVCHATGVYYAPYLDVTLYPTPQIDKIGVTQGIQQFTLAFVVSNGQCVPSWGGVQQIGGGASGDLLASIAASLASYRAKGGEVAVSFGGEAGTPLMQACSSVPALKAAYQTVIDTYDLRHVDFDIEGAAQQDSAAVARNFQAVSQLQAEYAAKGKPLSVTLTLPVMPTGLIDDGLNVLNAALANKTAIDAVNIMTMDYGPANLDMGAAAISAAQALYSQLDTAYKAIGQPQTSAQLWQRVGVTPMIGMNDVQGETFTLANAQSVLNAARANGYGLISNWSAGRDQACPNNGVSVSDTCSGIVQQPYAFAAIFRQAAGHWGTGVTQDPNYGGTTGGGTPPSAAPWSASQVYTAGQTVTYQGVTYQAQWWTQGEVPGQAAVWKPVSGGTPTWSPDASYSGGTCVMYQGAKYCAQWWTQGNVPSAGGVWVKS</sequence>
<reference evidence="4 5" key="1">
    <citation type="submission" date="2017-04" db="EMBL/GenBank/DDBJ databases">
        <authorList>
            <person name="Afonso C.L."/>
            <person name="Miller P.J."/>
            <person name="Scott M.A."/>
            <person name="Spackman E."/>
            <person name="Goraichik I."/>
            <person name="Dimitrov K.M."/>
            <person name="Suarez D.L."/>
            <person name="Swayne D.E."/>
        </authorList>
    </citation>
    <scope>NUCLEOTIDE SEQUENCE [LARGE SCALE GENOMIC DNA]</scope>
    <source>
        <strain evidence="4">LMG 28154</strain>
    </source>
</reference>
<dbReference type="AlphaFoldDB" id="A0A238H5D0"/>
<evidence type="ECO:0000313" key="5">
    <source>
        <dbReference type="Proteomes" id="UP000198460"/>
    </source>
</evidence>
<evidence type="ECO:0000256" key="2">
    <source>
        <dbReference type="SAM" id="SignalP"/>
    </source>
</evidence>
<keyword evidence="4" id="KW-0326">Glycosidase</keyword>
<dbReference type="InterPro" id="IPR036573">
    <property type="entry name" value="CBM_sf_5/12"/>
</dbReference>
<name>A0A238H5D0_9BURK</name>
<proteinExistence type="predicted"/>
<feature type="chain" id="PRO_5012489285" evidence="2">
    <location>
        <begin position="22"/>
        <end position="452"/>
    </location>
</feature>
<dbReference type="Gene3D" id="2.10.10.20">
    <property type="entry name" value="Carbohydrate-binding module superfamily 5/12"/>
    <property type="match status" value="2"/>
</dbReference>
<dbReference type="Pfam" id="PF02839">
    <property type="entry name" value="CBM_5_12"/>
    <property type="match status" value="2"/>
</dbReference>
<dbReference type="PANTHER" id="PTHR42976:SF1">
    <property type="entry name" value="GH18 DOMAIN-CONTAINING PROTEIN-RELATED"/>
    <property type="match status" value="1"/>
</dbReference>
<feature type="domain" description="Chitin-binding type-3" evidence="3">
    <location>
        <begin position="364"/>
        <end position="406"/>
    </location>
</feature>
<evidence type="ECO:0000259" key="3">
    <source>
        <dbReference type="SMART" id="SM00495"/>
    </source>
</evidence>
<accession>A0A238H5D0</accession>
<keyword evidence="2" id="KW-0732">Signal</keyword>
<dbReference type="InterPro" id="IPR017853">
    <property type="entry name" value="GH"/>
</dbReference>
<gene>
    <name evidence="4" type="ORF">BSIN_3649</name>
</gene>
<feature type="domain" description="Chitin-binding type-3" evidence="3">
    <location>
        <begin position="410"/>
        <end position="452"/>
    </location>
</feature>
<dbReference type="RefSeq" id="WP_089340700.1">
    <property type="nucleotide sequence ID" value="NZ_FXAN01000056.1"/>
</dbReference>
<dbReference type="EC" id="3.2.1.14" evidence="4"/>